<dbReference type="Gene3D" id="1.10.1740.160">
    <property type="match status" value="1"/>
</dbReference>
<evidence type="ECO:0000256" key="1">
    <source>
        <dbReference type="SAM" id="Coils"/>
    </source>
</evidence>
<name>A0A6J5PG84_9CAUD</name>
<protein>
    <submittedName>
        <fullName evidence="2">Phage P22-like portal protein</fullName>
    </submittedName>
</protein>
<evidence type="ECO:0000313" key="2">
    <source>
        <dbReference type="EMBL" id="CAB4166684.1"/>
    </source>
</evidence>
<dbReference type="Pfam" id="PF16510">
    <property type="entry name" value="P22_portal"/>
    <property type="match status" value="1"/>
</dbReference>
<reference evidence="2" key="1">
    <citation type="submission" date="2020-04" db="EMBL/GenBank/DDBJ databases">
        <authorList>
            <person name="Chiriac C."/>
            <person name="Salcher M."/>
            <person name="Ghai R."/>
            <person name="Kavagutti S V."/>
        </authorList>
    </citation>
    <scope>NUCLEOTIDE SEQUENCE</scope>
</reference>
<keyword evidence="1" id="KW-0175">Coiled coil</keyword>
<proteinExistence type="predicted"/>
<dbReference type="EMBL" id="LR796787">
    <property type="protein sequence ID" value="CAB4166684.1"/>
    <property type="molecule type" value="Genomic_DNA"/>
</dbReference>
<sequence>MARKSTEQRLTEIHTQALTEFSTIQSALRSERLQCLQDRRFYSIAGAQWEGNLAEVYANKPKFEVNKIHLSVIRIINEYRNNRITVDFISKDGDTEKKTADMLDGLYRADEQDSTADEAYDNAFEEAVSGGFGAWRLRTEYENEEDPDDDSQRIRIEPIFDADSSVFFDLEAKRQDKSDAKHCFVITAIEREAYKNTWGDDPATWAKDITQLEFDWETPDVVYVAEYYRVEEKSEVAIFYRNAIGEEERYTQSDFDADEELLSNLEAVGSVEVRRKRFKTKKVRKYLLSGGKVLEDFGYIAGKNIPIIPVYGKRWFIDNIERCMGHVRLAKDAQRIKNMQLSKLAEISAASSVEKPILTPEQVAGHTVMWQEDNIKSYPYLLINPIKDMNGNETAAPPVGYTRSPQIPPAMAALLQVTETDMQDVLGSPQQADKMVSNISGKAVEMIQQRLDMQAFIYMSNFAKAMKRCGQVWLSMAKDIYSTERKKMKVVTASKETATIEMLKPSINEQGEMVYENDISKANYDVTVDVGPSSASQKAATVRALTGMLAITSDPETQQVLQSAAMMNMEGEGISELQNFFRKRLVKIGAIKPTEEEDQAMMIELQGKPQDPNAIFLQAAAEEAVAKAAKARADTVETIASAELKRAQTVKTLSDAGQGQFEYNEAPQIEPVQQQILPPIETQPVQISEKEQLELESMQLDNEMKARKIINQDAEIEKLRSEINTSDKINQLAQNMQESIQKIEQNSILLSDNVNKIGEIMNNFAETNIKNTEKAISAIRKNKKLTLSNGKTVRIETEE</sequence>
<dbReference type="InterPro" id="IPR032427">
    <property type="entry name" value="P22_portal"/>
</dbReference>
<organism evidence="2">
    <name type="scientific">uncultured Caudovirales phage</name>
    <dbReference type="NCBI Taxonomy" id="2100421"/>
    <lineage>
        <taxon>Viruses</taxon>
        <taxon>Duplodnaviria</taxon>
        <taxon>Heunggongvirae</taxon>
        <taxon>Uroviricota</taxon>
        <taxon>Caudoviricetes</taxon>
        <taxon>Peduoviridae</taxon>
        <taxon>Maltschvirus</taxon>
        <taxon>Maltschvirus maltsch</taxon>
    </lineage>
</organism>
<gene>
    <name evidence="2" type="ORF">UFOVP835_50</name>
</gene>
<dbReference type="Gene3D" id="6.10.280.90">
    <property type="match status" value="1"/>
</dbReference>
<feature type="coiled-coil region" evidence="1">
    <location>
        <begin position="726"/>
        <end position="782"/>
    </location>
</feature>
<accession>A0A6J5PG84</accession>